<sequence>MCKVPPSWVLHYQIQAYKKMHTINDIYKQPEQQIFIPRNNRTTPQHQQTRQREESNARLHNGYSTHRRRNALHTTTTTTTTMCFMKRSKEKAQREQDAEESQAMFSDVITEDMKRGVCKYIIEPSFVPCENLTDGRLSFHGMNPEIERIMQLEQEANRLKVDVKEKDVSDFEMADRYSTLVGTVNRRFSTKRDHRNLQECDSEQRTKKMKFLKPSCD</sequence>
<gene>
    <name evidence="2" type="ORF">Cfor_10153</name>
</gene>
<proteinExistence type="predicted"/>
<dbReference type="AlphaFoldDB" id="A0A6L2PCR2"/>
<evidence type="ECO:0008006" key="4">
    <source>
        <dbReference type="Google" id="ProtNLM"/>
    </source>
</evidence>
<dbReference type="PANTHER" id="PTHR13582:SF0">
    <property type="entry name" value="M-PHASE PHOSPHOPROTEIN 6"/>
    <property type="match status" value="1"/>
</dbReference>
<accession>A0A6L2PCR2</accession>
<evidence type="ECO:0000256" key="1">
    <source>
        <dbReference type="SAM" id="MobiDB-lite"/>
    </source>
</evidence>
<dbReference type="PANTHER" id="PTHR13582">
    <property type="entry name" value="M-PHASE PHOSPHOPROTEIN 6"/>
    <property type="match status" value="1"/>
</dbReference>
<dbReference type="FunCoup" id="A0A6L2PCR2">
    <property type="interactions" value="1221"/>
</dbReference>
<evidence type="ECO:0000313" key="3">
    <source>
        <dbReference type="Proteomes" id="UP000502823"/>
    </source>
</evidence>
<protein>
    <recommendedName>
        <fullName evidence="4">M-phase phosphoprotein 6</fullName>
    </recommendedName>
</protein>
<dbReference type="OrthoDB" id="20403at2759"/>
<dbReference type="InParanoid" id="A0A6L2PCR2"/>
<reference evidence="3" key="1">
    <citation type="submission" date="2020-01" db="EMBL/GenBank/DDBJ databases">
        <title>Draft genome sequence of the Termite Coptotermes fromosanus.</title>
        <authorList>
            <person name="Itakura S."/>
            <person name="Yosikawa Y."/>
            <person name="Umezawa K."/>
        </authorList>
    </citation>
    <scope>NUCLEOTIDE SEQUENCE [LARGE SCALE GENOMIC DNA]</scope>
</reference>
<name>A0A6L2PCR2_COPFO</name>
<dbReference type="EMBL" id="BLKM01000200">
    <property type="protein sequence ID" value="GFG30166.1"/>
    <property type="molecule type" value="Genomic_DNA"/>
</dbReference>
<dbReference type="Pfam" id="PF10175">
    <property type="entry name" value="MPP6"/>
    <property type="match status" value="1"/>
</dbReference>
<dbReference type="Proteomes" id="UP000502823">
    <property type="component" value="Unassembled WGS sequence"/>
</dbReference>
<dbReference type="InterPro" id="IPR019324">
    <property type="entry name" value="MPP6"/>
</dbReference>
<evidence type="ECO:0000313" key="2">
    <source>
        <dbReference type="EMBL" id="GFG30166.1"/>
    </source>
</evidence>
<comment type="caution">
    <text evidence="2">The sequence shown here is derived from an EMBL/GenBank/DDBJ whole genome shotgun (WGS) entry which is preliminary data.</text>
</comment>
<dbReference type="GO" id="GO:0000460">
    <property type="term" value="P:maturation of 5.8S rRNA"/>
    <property type="evidence" value="ECO:0007669"/>
    <property type="project" value="TreeGrafter"/>
</dbReference>
<feature type="region of interest" description="Disordered" evidence="1">
    <location>
        <begin position="37"/>
        <end position="64"/>
    </location>
</feature>
<feature type="compositionally biased region" description="Low complexity" evidence="1">
    <location>
        <begin position="38"/>
        <end position="48"/>
    </location>
</feature>
<organism evidence="2 3">
    <name type="scientific">Coptotermes formosanus</name>
    <name type="common">Formosan subterranean termite</name>
    <dbReference type="NCBI Taxonomy" id="36987"/>
    <lineage>
        <taxon>Eukaryota</taxon>
        <taxon>Metazoa</taxon>
        <taxon>Ecdysozoa</taxon>
        <taxon>Arthropoda</taxon>
        <taxon>Hexapoda</taxon>
        <taxon>Insecta</taxon>
        <taxon>Pterygota</taxon>
        <taxon>Neoptera</taxon>
        <taxon>Polyneoptera</taxon>
        <taxon>Dictyoptera</taxon>
        <taxon>Blattodea</taxon>
        <taxon>Blattoidea</taxon>
        <taxon>Termitoidae</taxon>
        <taxon>Rhinotermitidae</taxon>
        <taxon>Coptotermes</taxon>
    </lineage>
</organism>
<keyword evidence="3" id="KW-1185">Reference proteome</keyword>